<dbReference type="Proteomes" id="UP001249240">
    <property type="component" value="Unassembled WGS sequence"/>
</dbReference>
<dbReference type="Gene3D" id="2.60.40.3050">
    <property type="match status" value="1"/>
</dbReference>
<proteinExistence type="predicted"/>
<evidence type="ECO:0000313" key="3">
    <source>
        <dbReference type="EMBL" id="MDT2539903.1"/>
    </source>
</evidence>
<feature type="domain" description="Streptococcal pilin isopeptide linkage" evidence="2">
    <location>
        <begin position="81"/>
        <end position="157"/>
    </location>
</feature>
<evidence type="ECO:0000256" key="1">
    <source>
        <dbReference type="SAM" id="MobiDB-lite"/>
    </source>
</evidence>
<reference evidence="3" key="1">
    <citation type="submission" date="2023-03" db="EMBL/GenBank/DDBJ databases">
        <authorList>
            <person name="Shen W."/>
            <person name="Cai J."/>
        </authorList>
    </citation>
    <scope>NUCLEOTIDE SEQUENCE</scope>
    <source>
        <strain evidence="3">B646-2</strain>
    </source>
</reference>
<dbReference type="EMBL" id="JARPXM010000023">
    <property type="protein sequence ID" value="MDT2539903.1"/>
    <property type="molecule type" value="Genomic_DNA"/>
</dbReference>
<organism evidence="3 4">
    <name type="scientific">Enterococcus raffinosus</name>
    <dbReference type="NCBI Taxonomy" id="71452"/>
    <lineage>
        <taxon>Bacteria</taxon>
        <taxon>Bacillati</taxon>
        <taxon>Bacillota</taxon>
        <taxon>Bacilli</taxon>
        <taxon>Lactobacillales</taxon>
        <taxon>Enterococcaceae</taxon>
        <taxon>Enterococcus</taxon>
    </lineage>
</organism>
<protein>
    <submittedName>
        <fullName evidence="3">FctA domain-containing protein</fullName>
    </submittedName>
</protein>
<evidence type="ECO:0000313" key="4">
    <source>
        <dbReference type="Proteomes" id="UP001249240"/>
    </source>
</evidence>
<dbReference type="InterPro" id="IPR022464">
    <property type="entry name" value="Strep_pil_isopept_link"/>
</dbReference>
<dbReference type="AlphaFoldDB" id="A0AAW8T2Q9"/>
<dbReference type="RefSeq" id="WP_010745055.1">
    <property type="nucleotide sequence ID" value="NZ_BAAAXM010000043.1"/>
</dbReference>
<sequence>MRTRERYETCYYLVVLLVVAFFFPTQVSAQATAHIPIEQTFKMDAGSLEQIAQTGIYILEPLEPNSPMPNNQTPYQVQLAGNESKIIEGFDFSHEGTFIYKLYQQIPLDKPEITYDDQVYLITAHVVDIDGALNVDLTMKNAQKLKVAAAVFENMYTAVQTKNQEEPMTESLPDTKQEKEKTEESERRLPSTGQLKENLWLLGFIVLLAAMSFYKGKQYIETKE</sequence>
<dbReference type="Pfam" id="PF12892">
    <property type="entry name" value="FctA"/>
    <property type="match status" value="1"/>
</dbReference>
<feature type="region of interest" description="Disordered" evidence="1">
    <location>
        <begin position="162"/>
        <end position="190"/>
    </location>
</feature>
<feature type="compositionally biased region" description="Basic and acidic residues" evidence="1">
    <location>
        <begin position="173"/>
        <end position="189"/>
    </location>
</feature>
<dbReference type="InterPro" id="IPR038174">
    <property type="entry name" value="Strep_pil_link_sf"/>
</dbReference>
<gene>
    <name evidence="3" type="ORF">P7D78_17480</name>
</gene>
<accession>A0AAW8T2Q9</accession>
<comment type="caution">
    <text evidence="3">The sequence shown here is derived from an EMBL/GenBank/DDBJ whole genome shotgun (WGS) entry which is preliminary data.</text>
</comment>
<name>A0AAW8T2Q9_9ENTE</name>
<evidence type="ECO:0000259" key="2">
    <source>
        <dbReference type="Pfam" id="PF12892"/>
    </source>
</evidence>